<keyword evidence="3" id="KW-1185">Reference proteome</keyword>
<dbReference type="RefSeq" id="WP_235787026.1">
    <property type="nucleotide sequence ID" value="NZ_KN039946.1"/>
</dbReference>
<name>A0A086N752_9ACTN</name>
<accession>A0A086N752</accession>
<dbReference type="AlphaFoldDB" id="A0A086N752"/>
<evidence type="ECO:0000313" key="3">
    <source>
        <dbReference type="Proteomes" id="UP000029095"/>
    </source>
</evidence>
<proteinExistence type="predicted"/>
<feature type="region of interest" description="Disordered" evidence="1">
    <location>
        <begin position="75"/>
        <end position="103"/>
    </location>
</feature>
<dbReference type="Proteomes" id="UP000029095">
    <property type="component" value="Unassembled WGS sequence"/>
</dbReference>
<reference evidence="2 3" key="1">
    <citation type="submission" date="2014-05" db="EMBL/GenBank/DDBJ databases">
        <title>Complete genome sequence of the Streptomyces mutabilis TRM45540.</title>
        <authorList>
            <person name="Luo X."/>
            <person name="Zhang L."/>
        </authorList>
    </citation>
    <scope>NUCLEOTIDE SEQUENCE [LARGE SCALE GENOMIC DNA]</scope>
    <source>
        <strain evidence="2 3">TRM45540</strain>
    </source>
</reference>
<dbReference type="HOGENOM" id="CLU_1915931_0_0_11"/>
<evidence type="ECO:0000313" key="2">
    <source>
        <dbReference type="EMBL" id="KFG76970.1"/>
    </source>
</evidence>
<sequence>MCRTLRPRGTNDTGDVFVKNLRNGAPRHVLGPEPQFATHTGRLSADRGHVVFEAAEERVPRGPLQVIYRMDLRTGRTDTVTARPDGTANQRPASGPPTDAHGRAVAYDAVPLDLLGESYTATDRQVLVTRLR</sequence>
<organism evidence="2 3">
    <name type="scientific">Streptomyces mutabilis</name>
    <dbReference type="NCBI Taxonomy" id="67332"/>
    <lineage>
        <taxon>Bacteria</taxon>
        <taxon>Bacillati</taxon>
        <taxon>Actinomycetota</taxon>
        <taxon>Actinomycetes</taxon>
        <taxon>Kitasatosporales</taxon>
        <taxon>Streptomycetaceae</taxon>
        <taxon>Streptomyces</taxon>
    </lineage>
</organism>
<gene>
    <name evidence="2" type="ORF">FM21_13105</name>
</gene>
<comment type="caution">
    <text evidence="2">The sequence shown here is derived from an EMBL/GenBank/DDBJ whole genome shotgun (WGS) entry which is preliminary data.</text>
</comment>
<protein>
    <submittedName>
        <fullName evidence="2">Uncharacterized protein</fullName>
    </submittedName>
</protein>
<dbReference type="EMBL" id="JNFQ01000001">
    <property type="protein sequence ID" value="KFG76970.1"/>
    <property type="molecule type" value="Genomic_DNA"/>
</dbReference>
<evidence type="ECO:0000256" key="1">
    <source>
        <dbReference type="SAM" id="MobiDB-lite"/>
    </source>
</evidence>